<dbReference type="Pfam" id="PF00662">
    <property type="entry name" value="Proton_antipo_N"/>
    <property type="match status" value="1"/>
</dbReference>
<dbReference type="NCBIfam" id="TIGR01974">
    <property type="entry name" value="NDH_I_L"/>
    <property type="match status" value="1"/>
</dbReference>
<dbReference type="InterPro" id="IPR001750">
    <property type="entry name" value="ND/Mrp_TM"/>
</dbReference>
<dbReference type="NCBIfam" id="NF005141">
    <property type="entry name" value="PRK06590.1"/>
    <property type="match status" value="1"/>
</dbReference>
<keyword evidence="12" id="KW-1185">Reference proteome</keyword>
<keyword evidence="4 8" id="KW-1133">Transmembrane helix</keyword>
<feature type="region of interest" description="Disordered" evidence="7">
    <location>
        <begin position="535"/>
        <end position="558"/>
    </location>
</feature>
<dbReference type="InterPro" id="IPR003945">
    <property type="entry name" value="NU5C-like"/>
</dbReference>
<dbReference type="GO" id="GO:0003954">
    <property type="term" value="F:NADH dehydrogenase activity"/>
    <property type="evidence" value="ECO:0007669"/>
    <property type="project" value="TreeGrafter"/>
</dbReference>
<feature type="transmembrane region" description="Helical" evidence="8">
    <location>
        <begin position="30"/>
        <end position="50"/>
    </location>
</feature>
<feature type="transmembrane region" description="Helical" evidence="8">
    <location>
        <begin position="288"/>
        <end position="309"/>
    </location>
</feature>
<feature type="transmembrane region" description="Helical" evidence="8">
    <location>
        <begin position="118"/>
        <end position="135"/>
    </location>
</feature>
<dbReference type="GO" id="GO:0016020">
    <property type="term" value="C:membrane"/>
    <property type="evidence" value="ECO:0007669"/>
    <property type="project" value="UniProtKB-SubCell"/>
</dbReference>
<dbReference type="GO" id="GO:0008137">
    <property type="term" value="F:NADH dehydrogenase (ubiquinone) activity"/>
    <property type="evidence" value="ECO:0007669"/>
    <property type="project" value="InterPro"/>
</dbReference>
<dbReference type="Pfam" id="PF00361">
    <property type="entry name" value="Proton_antipo_M"/>
    <property type="match status" value="1"/>
</dbReference>
<feature type="transmembrane region" description="Helical" evidence="8">
    <location>
        <begin position="6"/>
        <end position="23"/>
    </location>
</feature>
<feature type="transmembrane region" description="Helical" evidence="8">
    <location>
        <begin position="214"/>
        <end position="237"/>
    </location>
</feature>
<feature type="transmembrane region" description="Helical" evidence="8">
    <location>
        <begin position="618"/>
        <end position="636"/>
    </location>
</feature>
<feature type="domain" description="NADH:quinone oxidoreductase/Mrp antiporter transmembrane" evidence="9">
    <location>
        <begin position="135"/>
        <end position="438"/>
    </location>
</feature>
<dbReference type="PRINTS" id="PR01434">
    <property type="entry name" value="NADHDHGNASE5"/>
</dbReference>
<comment type="function">
    <text evidence="1">NDH-1 shuttles electrons from NADH, via FMN and iron-sulfur (Fe-S) centers, to quinones in the respiratory chain. The immediate electron acceptor for the enzyme in this species is believed to be ubiquinone. Couples the redox reaction to proton translocation (for every two electrons transferred, four hydrogen ions are translocated across the cytoplasmic membrane), and thus conserves the redox energy in a proton gradient.</text>
</comment>
<organism evidence="11 12">
    <name type="scientific">Gemmobacter fulvus</name>
    <dbReference type="NCBI Taxonomy" id="2840474"/>
    <lineage>
        <taxon>Bacteria</taxon>
        <taxon>Pseudomonadati</taxon>
        <taxon>Pseudomonadota</taxon>
        <taxon>Alphaproteobacteria</taxon>
        <taxon>Rhodobacterales</taxon>
        <taxon>Paracoccaceae</taxon>
        <taxon>Gemmobacter</taxon>
    </lineage>
</organism>
<dbReference type="Proteomes" id="UP000679352">
    <property type="component" value="Chromosome"/>
</dbReference>
<name>A0A975P8R8_9RHOB</name>
<feature type="transmembrane region" description="Helical" evidence="8">
    <location>
        <begin position="489"/>
        <end position="510"/>
    </location>
</feature>
<feature type="region of interest" description="Disordered" evidence="7">
    <location>
        <begin position="461"/>
        <end position="485"/>
    </location>
</feature>
<feature type="transmembrane region" description="Helical" evidence="8">
    <location>
        <begin position="383"/>
        <end position="406"/>
    </location>
</feature>
<reference evidence="11" key="1">
    <citation type="submission" date="2021-06" db="EMBL/GenBank/DDBJ databases">
        <title>Direct submission.</title>
        <authorList>
            <person name="Lee C.-S."/>
            <person name="Jin L."/>
        </authorList>
    </citation>
    <scope>NUCLEOTIDE SEQUENCE</scope>
    <source>
        <strain evidence="11">Con5</strain>
    </source>
</reference>
<evidence type="ECO:0000256" key="7">
    <source>
        <dbReference type="SAM" id="MobiDB-lite"/>
    </source>
</evidence>
<evidence type="ECO:0000256" key="1">
    <source>
        <dbReference type="ARBA" id="ARBA00002378"/>
    </source>
</evidence>
<dbReference type="AlphaFoldDB" id="A0A975P8R8"/>
<evidence type="ECO:0000259" key="10">
    <source>
        <dbReference type="Pfam" id="PF00662"/>
    </source>
</evidence>
<proteinExistence type="predicted"/>
<feature type="transmembrane region" description="Helical" evidence="8">
    <location>
        <begin position="717"/>
        <end position="737"/>
    </location>
</feature>
<feature type="transmembrane region" description="Helical" evidence="8">
    <location>
        <begin position="141"/>
        <end position="160"/>
    </location>
</feature>
<evidence type="ECO:0000313" key="12">
    <source>
        <dbReference type="Proteomes" id="UP000679352"/>
    </source>
</evidence>
<dbReference type="GO" id="GO:0012505">
    <property type="term" value="C:endomembrane system"/>
    <property type="evidence" value="ECO:0007669"/>
    <property type="project" value="UniProtKB-SubCell"/>
</dbReference>
<feature type="transmembrane region" description="Helical" evidence="8">
    <location>
        <begin position="79"/>
        <end position="97"/>
    </location>
</feature>
<feature type="transmembrane region" description="Helical" evidence="8">
    <location>
        <begin position="316"/>
        <end position="338"/>
    </location>
</feature>
<sequence>MATIILLAPLVGALICGFGWRFFGEFAGQVITTALVFLAAALSWVIFLGFDGETQHIHLLTWIQSGSLDTEWAIRLDRLTAIMLVVVNSVSALVHLYSFGYMAHDDNWGEGEHYKARFFAYLSFFTFAMLTLITSDNLVQMFFGWEGVGVASYLLIGFYYRKPSANAAAMKAFIVNRVGDFGFALGIFALFFLTDSIRFDDVFAAAPELAQTNLHFLWADWNAANLIGVLLFIGAMGKSAQLGLHTWLPDAMEGPTPVSALIHAATMVTAGVFLVCRMSPLYEFAPSATTMITVLGATTAFFAATVGLVQNDIKRVIAYSTCSQLGYMFVAAGVGAYPVAMFHLFTHAFFKAMLFLGAGSVIHATHHEQDMRNYGGLRKKIPLTFWAMMIGTLAITGVGIPLTHYGFAGFLSKDAVIESAYVGSNYAFWLLVIAACMTSFYSWRLMFLTFYGESRAHGHDAHGHAAHGHDAHGHDDHGHGHHEPHESPAVMLIPLGVLALGAVFSGMIWYNSFFGDEAKMNAWFGMEAAVHHAAEGEAHAAPEATEAATTEAAPGTEAHAADTHAVAAAPKGAISILPYGPEELAAVKERIGFHEGEGHHEPTTIIAAAHSVPKWVKVSPFIAMLLGLALAYQFYIRRPDLPKRLAATQRPLYEFLLNKWYFDELYDAIFVAPAKWLGSFLWRKGDGAVIDGSINGVAMGLIPMLTRFAARMQSGYIFHYAFAMVLGIAALVTWMSLSGGAH</sequence>
<feature type="compositionally biased region" description="Low complexity" evidence="7">
    <location>
        <begin position="541"/>
        <end position="558"/>
    </location>
</feature>
<feature type="transmembrane region" description="Helical" evidence="8">
    <location>
        <begin position="172"/>
        <end position="194"/>
    </location>
</feature>
<evidence type="ECO:0000313" key="11">
    <source>
        <dbReference type="EMBL" id="QWK90886.1"/>
    </source>
</evidence>
<comment type="subcellular location">
    <subcellularLocation>
        <location evidence="2">Endomembrane system</location>
        <topology evidence="2">Multi-pass membrane protein</topology>
    </subcellularLocation>
    <subcellularLocation>
        <location evidence="6">Membrane</location>
        <topology evidence="6">Multi-pass membrane protein</topology>
    </subcellularLocation>
</comment>
<evidence type="ECO:0000259" key="9">
    <source>
        <dbReference type="Pfam" id="PF00361"/>
    </source>
</evidence>
<dbReference type="InterPro" id="IPR018393">
    <property type="entry name" value="NADHpl_OxRdtase_5_subgr"/>
</dbReference>
<keyword evidence="3 6" id="KW-0812">Transmembrane</keyword>
<gene>
    <name evidence="11" type="primary">nuoL</name>
    <name evidence="11" type="ORF">KM031_02965</name>
</gene>
<feature type="transmembrane region" description="Helical" evidence="8">
    <location>
        <begin position="426"/>
        <end position="447"/>
    </location>
</feature>
<dbReference type="PANTHER" id="PTHR42829:SF2">
    <property type="entry name" value="NADH-UBIQUINONE OXIDOREDUCTASE CHAIN 5"/>
    <property type="match status" value="1"/>
</dbReference>
<dbReference type="PRINTS" id="PR01435">
    <property type="entry name" value="NPOXDRDTASE5"/>
</dbReference>
<evidence type="ECO:0000256" key="8">
    <source>
        <dbReference type="SAM" id="Phobius"/>
    </source>
</evidence>
<dbReference type="Gene3D" id="1.20.5.2700">
    <property type="match status" value="1"/>
</dbReference>
<feature type="transmembrane region" description="Helical" evidence="8">
    <location>
        <begin position="258"/>
        <end position="282"/>
    </location>
</feature>
<evidence type="ECO:0000256" key="4">
    <source>
        <dbReference type="ARBA" id="ARBA00022989"/>
    </source>
</evidence>
<protein>
    <submittedName>
        <fullName evidence="11">NADH-quinone oxidoreductase subunit L</fullName>
    </submittedName>
</protein>
<feature type="domain" description="NADH-Ubiquinone oxidoreductase (complex I) chain 5 N-terminal" evidence="10">
    <location>
        <begin position="62"/>
        <end position="108"/>
    </location>
</feature>
<dbReference type="GO" id="GO:0015990">
    <property type="term" value="P:electron transport coupled proton transport"/>
    <property type="evidence" value="ECO:0007669"/>
    <property type="project" value="TreeGrafter"/>
</dbReference>
<evidence type="ECO:0000256" key="6">
    <source>
        <dbReference type="RuleBase" id="RU000320"/>
    </source>
</evidence>
<dbReference type="RefSeq" id="WP_215503077.1">
    <property type="nucleotide sequence ID" value="NZ_CP076361.1"/>
</dbReference>
<dbReference type="InterPro" id="IPR001516">
    <property type="entry name" value="Proton_antipo_N"/>
</dbReference>
<dbReference type="KEGG" id="gfu:KM031_02965"/>
<dbReference type="EMBL" id="CP076361">
    <property type="protein sequence ID" value="QWK90886.1"/>
    <property type="molecule type" value="Genomic_DNA"/>
</dbReference>
<evidence type="ECO:0000256" key="3">
    <source>
        <dbReference type="ARBA" id="ARBA00022692"/>
    </source>
</evidence>
<evidence type="ECO:0000256" key="5">
    <source>
        <dbReference type="ARBA" id="ARBA00023136"/>
    </source>
</evidence>
<evidence type="ECO:0000256" key="2">
    <source>
        <dbReference type="ARBA" id="ARBA00004127"/>
    </source>
</evidence>
<dbReference type="PANTHER" id="PTHR42829">
    <property type="entry name" value="NADH-UBIQUINONE OXIDOREDUCTASE CHAIN 5"/>
    <property type="match status" value="1"/>
</dbReference>
<accession>A0A975P8R8</accession>
<keyword evidence="5 8" id="KW-0472">Membrane</keyword>
<dbReference type="GO" id="GO:0042773">
    <property type="term" value="P:ATP synthesis coupled electron transport"/>
    <property type="evidence" value="ECO:0007669"/>
    <property type="project" value="InterPro"/>
</dbReference>